<dbReference type="RefSeq" id="WP_033085385.1">
    <property type="nucleotide sequence ID" value="NZ_AP017900.1"/>
</dbReference>
<reference evidence="6 7" key="2">
    <citation type="journal article" date="2016" name="Genome Announc.">
        <title>Draft Genome Sequence of Erythromycin- and Oxytetracycline-Sensitive Nocardia seriolae Strain U-1 (NBRC 110359).</title>
        <authorList>
            <person name="Imajoh M."/>
            <person name="Sukeda M."/>
            <person name="Shimizu M."/>
            <person name="Yamane J."/>
            <person name="Ohnishi K."/>
            <person name="Oshima S."/>
        </authorList>
    </citation>
    <scope>NUCLEOTIDE SEQUENCE [LARGE SCALE GENOMIC DNA]</scope>
    <source>
        <strain evidence="6 7">U-1</strain>
    </source>
</reference>
<dbReference type="OrthoDB" id="4381452at2"/>
<accession>A0A0B8N424</accession>
<evidence type="ECO:0000313" key="7">
    <source>
        <dbReference type="Proteomes" id="UP000037179"/>
    </source>
</evidence>
<name>A0A0B8N424_9NOCA</name>
<protein>
    <recommendedName>
        <fullName evidence="4">Low molecular weight antigen MTB12-like C-terminal domain-containing protein</fullName>
    </recommendedName>
</protein>
<keyword evidence="7" id="KW-1185">Reference proteome</keyword>
<reference evidence="7" key="1">
    <citation type="submission" date="2015-07" db="EMBL/GenBank/DDBJ databases">
        <title>Nocardia seriolae U-1 whole genome shotgun sequence.</title>
        <authorList>
            <person name="Imajoh M."/>
            <person name="Fukumoto Y."/>
            <person name="Sukeda M."/>
            <person name="Yamane J."/>
            <person name="Yamasaki K."/>
            <person name="Shimizu M."/>
            <person name="Ohnishi K."/>
            <person name="Oshima S."/>
        </authorList>
    </citation>
    <scope>NUCLEOTIDE SEQUENCE [LARGE SCALE GENOMIC DNA]</scope>
    <source>
        <strain evidence="7">U-1</strain>
    </source>
</reference>
<evidence type="ECO:0000313" key="8">
    <source>
        <dbReference type="Proteomes" id="UP000180166"/>
    </source>
</evidence>
<dbReference type="AlphaFoldDB" id="A0A0B8N424"/>
<dbReference type="Proteomes" id="UP000180166">
    <property type="component" value="Chromosome"/>
</dbReference>
<gene>
    <name evidence="5" type="ORF">NS506_05128</name>
    <name evidence="6" type="ORF">NSK11_contig00008-0079</name>
</gene>
<dbReference type="InterPro" id="IPR058644">
    <property type="entry name" value="Mtb12-like_C"/>
</dbReference>
<evidence type="ECO:0000256" key="1">
    <source>
        <dbReference type="ARBA" id="ARBA00022729"/>
    </source>
</evidence>
<evidence type="ECO:0000256" key="2">
    <source>
        <dbReference type="ARBA" id="ARBA00093774"/>
    </source>
</evidence>
<organism evidence="6 7">
    <name type="scientific">Nocardia seriolae</name>
    <dbReference type="NCBI Taxonomy" id="37332"/>
    <lineage>
        <taxon>Bacteria</taxon>
        <taxon>Bacillati</taxon>
        <taxon>Actinomycetota</taxon>
        <taxon>Actinomycetes</taxon>
        <taxon>Mycobacteriales</taxon>
        <taxon>Nocardiaceae</taxon>
        <taxon>Nocardia</taxon>
    </lineage>
</organism>
<dbReference type="Pfam" id="PF26580">
    <property type="entry name" value="Mtb12_C"/>
    <property type="match status" value="1"/>
</dbReference>
<evidence type="ECO:0000313" key="6">
    <source>
        <dbReference type="EMBL" id="GAP26708.1"/>
    </source>
</evidence>
<feature type="chain" id="PRO_5044541222" description="Low molecular weight antigen MTB12-like C-terminal domain-containing protein" evidence="3">
    <location>
        <begin position="27"/>
        <end position="141"/>
    </location>
</feature>
<feature type="domain" description="Low molecular weight antigen MTB12-like C-terminal" evidence="4">
    <location>
        <begin position="31"/>
        <end position="141"/>
    </location>
</feature>
<comment type="similarity">
    <text evidence="2">Belongs to the MTB12 family.</text>
</comment>
<evidence type="ECO:0000256" key="3">
    <source>
        <dbReference type="SAM" id="SignalP"/>
    </source>
</evidence>
<proteinExistence type="inferred from homology"/>
<dbReference type="EMBL" id="CP017839">
    <property type="protein sequence ID" value="APA99174.1"/>
    <property type="molecule type" value="Genomic_DNA"/>
</dbReference>
<reference evidence="5 8" key="3">
    <citation type="submission" date="2016-10" db="EMBL/GenBank/DDBJ databases">
        <title>Genome sequence of Nocardia seriolae strain EM150506, isolated from Anguila japonica.</title>
        <authorList>
            <person name="Han H.-J."/>
        </authorList>
    </citation>
    <scope>NUCLEOTIDE SEQUENCE [LARGE SCALE GENOMIC DNA]</scope>
    <source>
        <strain evidence="5 8">EM150506</strain>
    </source>
</reference>
<dbReference type="Proteomes" id="UP000037179">
    <property type="component" value="Unassembled WGS sequence"/>
</dbReference>
<dbReference type="EMBL" id="BBYQ01000008">
    <property type="protein sequence ID" value="GAP26708.1"/>
    <property type="molecule type" value="Genomic_DNA"/>
</dbReference>
<sequence length="141" mass="14093">MLARSIRLSLAVAAAVAALTSGAGLAAADTAAPSAEELQSTLTRFTDPSVPAADKANLMVNGGARTANIDKMNHGLANYGTIGWTVSGVAANGDKADASVAISSPHGTMPGVPMSWQHTDAGWQLSEGTACTILAMGKAPC</sequence>
<evidence type="ECO:0000259" key="4">
    <source>
        <dbReference type="Pfam" id="PF26580"/>
    </source>
</evidence>
<dbReference type="GeneID" id="93374494"/>
<feature type="signal peptide" evidence="3">
    <location>
        <begin position="1"/>
        <end position="26"/>
    </location>
</feature>
<keyword evidence="1 3" id="KW-0732">Signal</keyword>
<dbReference type="KEGG" id="nsr:NS506_05128"/>
<evidence type="ECO:0000313" key="5">
    <source>
        <dbReference type="EMBL" id="APA99174.1"/>
    </source>
</evidence>